<evidence type="ECO:0000313" key="2">
    <source>
        <dbReference type="EMBL" id="ORY22498.1"/>
    </source>
</evidence>
<dbReference type="AlphaFoldDB" id="A0A1Y2AIT8"/>
<evidence type="ECO:0000256" key="1">
    <source>
        <dbReference type="SAM" id="MobiDB-lite"/>
    </source>
</evidence>
<feature type="compositionally biased region" description="Basic and acidic residues" evidence="1">
    <location>
        <begin position="54"/>
        <end position="63"/>
    </location>
</feature>
<keyword evidence="3" id="KW-1185">Reference proteome</keyword>
<comment type="caution">
    <text evidence="2">The sequence shown here is derived from an EMBL/GenBank/DDBJ whole genome shotgun (WGS) entry which is preliminary data.</text>
</comment>
<feature type="compositionally biased region" description="Basic and acidic residues" evidence="1">
    <location>
        <begin position="107"/>
        <end position="117"/>
    </location>
</feature>
<dbReference type="InParanoid" id="A0A1Y2AIT8"/>
<feature type="region of interest" description="Disordered" evidence="1">
    <location>
        <begin position="1"/>
        <end position="23"/>
    </location>
</feature>
<organism evidence="2 3">
    <name type="scientific">Naematelia encephala</name>
    <dbReference type="NCBI Taxonomy" id="71784"/>
    <lineage>
        <taxon>Eukaryota</taxon>
        <taxon>Fungi</taxon>
        <taxon>Dikarya</taxon>
        <taxon>Basidiomycota</taxon>
        <taxon>Agaricomycotina</taxon>
        <taxon>Tremellomycetes</taxon>
        <taxon>Tremellales</taxon>
        <taxon>Naemateliaceae</taxon>
        <taxon>Naematelia</taxon>
    </lineage>
</organism>
<proteinExistence type="predicted"/>
<name>A0A1Y2AIT8_9TREE</name>
<reference evidence="2 3" key="1">
    <citation type="submission" date="2016-07" db="EMBL/GenBank/DDBJ databases">
        <title>Pervasive Adenine N6-methylation of Active Genes in Fungi.</title>
        <authorList>
            <consortium name="DOE Joint Genome Institute"/>
            <person name="Mondo S.J."/>
            <person name="Dannebaum R.O."/>
            <person name="Kuo R.C."/>
            <person name="Labutti K."/>
            <person name="Haridas S."/>
            <person name="Kuo A."/>
            <person name="Salamov A."/>
            <person name="Ahrendt S.R."/>
            <person name="Lipzen A."/>
            <person name="Sullivan W."/>
            <person name="Andreopoulos W.B."/>
            <person name="Clum A."/>
            <person name="Lindquist E."/>
            <person name="Daum C."/>
            <person name="Ramamoorthy G.K."/>
            <person name="Gryganskyi A."/>
            <person name="Culley D."/>
            <person name="Magnuson J.K."/>
            <person name="James T.Y."/>
            <person name="O'Malley M.A."/>
            <person name="Stajich J.E."/>
            <person name="Spatafora J.W."/>
            <person name="Visel A."/>
            <person name="Grigoriev I.V."/>
        </authorList>
    </citation>
    <scope>NUCLEOTIDE SEQUENCE [LARGE SCALE GENOMIC DNA]</scope>
    <source>
        <strain evidence="2 3">68-887.2</strain>
    </source>
</reference>
<feature type="region of interest" description="Disordered" evidence="1">
    <location>
        <begin position="92"/>
        <end position="117"/>
    </location>
</feature>
<gene>
    <name evidence="2" type="ORF">BCR39DRAFT_508096</name>
</gene>
<evidence type="ECO:0000313" key="3">
    <source>
        <dbReference type="Proteomes" id="UP000193986"/>
    </source>
</evidence>
<sequence>MASAKPIRHSGKEPVPSKPKMRYTFTPDAEGKIDQYFIFKGMLSRQEPPSPEPTQDRPETDAIEPVKLEAPNEDDEIIALQARIDELRAKKRIKTEHQDASARPPIRSRDIIDLSGE</sequence>
<protein>
    <submittedName>
        <fullName evidence="2">Uncharacterized protein</fullName>
    </submittedName>
</protein>
<accession>A0A1Y2AIT8</accession>
<feature type="region of interest" description="Disordered" evidence="1">
    <location>
        <begin position="42"/>
        <end position="63"/>
    </location>
</feature>
<dbReference type="EMBL" id="MCFC01000092">
    <property type="protein sequence ID" value="ORY22498.1"/>
    <property type="molecule type" value="Genomic_DNA"/>
</dbReference>
<dbReference type="Proteomes" id="UP000193986">
    <property type="component" value="Unassembled WGS sequence"/>
</dbReference>